<gene>
    <name evidence="4" type="ORF">HNQ39_001158</name>
</gene>
<keyword evidence="2" id="KW-0732">Signal</keyword>
<evidence type="ECO:0000256" key="1">
    <source>
        <dbReference type="SAM" id="Phobius"/>
    </source>
</evidence>
<dbReference type="Pfam" id="PF07589">
    <property type="entry name" value="PEP-CTERM"/>
    <property type="match status" value="1"/>
</dbReference>
<dbReference type="RefSeq" id="WP_184193004.1">
    <property type="nucleotide sequence ID" value="NZ_JACHGW010000001.1"/>
</dbReference>
<name>A0A7W9W5U0_ARMRO</name>
<keyword evidence="1" id="KW-1133">Transmembrane helix</keyword>
<feature type="signal peptide" evidence="2">
    <location>
        <begin position="1"/>
        <end position="26"/>
    </location>
</feature>
<evidence type="ECO:0000313" key="5">
    <source>
        <dbReference type="Proteomes" id="UP000520814"/>
    </source>
</evidence>
<protein>
    <recommendedName>
        <fullName evidence="3">Ice-binding protein C-terminal domain-containing protein</fullName>
    </recommendedName>
</protein>
<dbReference type="NCBIfam" id="TIGR02595">
    <property type="entry name" value="PEP_CTERM"/>
    <property type="match status" value="1"/>
</dbReference>
<proteinExistence type="predicted"/>
<dbReference type="Proteomes" id="UP000520814">
    <property type="component" value="Unassembled WGS sequence"/>
</dbReference>
<dbReference type="InterPro" id="IPR013424">
    <property type="entry name" value="Ice-binding_C"/>
</dbReference>
<evidence type="ECO:0000313" key="4">
    <source>
        <dbReference type="EMBL" id="MBB6049396.1"/>
    </source>
</evidence>
<reference evidence="4 5" key="1">
    <citation type="submission" date="2020-08" db="EMBL/GenBank/DDBJ databases">
        <title>Genomic Encyclopedia of Type Strains, Phase IV (KMG-IV): sequencing the most valuable type-strain genomes for metagenomic binning, comparative biology and taxonomic classification.</title>
        <authorList>
            <person name="Goeker M."/>
        </authorList>
    </citation>
    <scope>NUCLEOTIDE SEQUENCE [LARGE SCALE GENOMIC DNA]</scope>
    <source>
        <strain evidence="4 5">DSM 23562</strain>
    </source>
</reference>
<keyword evidence="1" id="KW-0472">Membrane</keyword>
<keyword evidence="5" id="KW-1185">Reference proteome</keyword>
<evidence type="ECO:0000259" key="3">
    <source>
        <dbReference type="Pfam" id="PF07589"/>
    </source>
</evidence>
<feature type="chain" id="PRO_5031396525" description="Ice-binding protein C-terminal domain-containing protein" evidence="2">
    <location>
        <begin position="27"/>
        <end position="216"/>
    </location>
</feature>
<comment type="caution">
    <text evidence="4">The sequence shown here is derived from an EMBL/GenBank/DDBJ whole genome shotgun (WGS) entry which is preliminary data.</text>
</comment>
<accession>A0A7W9W5U0</accession>
<dbReference type="AlphaFoldDB" id="A0A7W9W5U0"/>
<keyword evidence="1" id="KW-0812">Transmembrane</keyword>
<feature type="domain" description="Ice-binding protein C-terminal" evidence="3">
    <location>
        <begin position="191"/>
        <end position="214"/>
    </location>
</feature>
<organism evidence="4 5">
    <name type="scientific">Armatimonas rosea</name>
    <dbReference type="NCBI Taxonomy" id="685828"/>
    <lineage>
        <taxon>Bacteria</taxon>
        <taxon>Bacillati</taxon>
        <taxon>Armatimonadota</taxon>
        <taxon>Armatimonadia</taxon>
        <taxon>Armatimonadales</taxon>
        <taxon>Armatimonadaceae</taxon>
        <taxon>Armatimonas</taxon>
    </lineage>
</organism>
<feature type="transmembrane region" description="Helical" evidence="1">
    <location>
        <begin position="194"/>
        <end position="211"/>
    </location>
</feature>
<dbReference type="EMBL" id="JACHGW010000001">
    <property type="protein sequence ID" value="MBB6049396.1"/>
    <property type="molecule type" value="Genomic_DNA"/>
</dbReference>
<evidence type="ECO:0000256" key="2">
    <source>
        <dbReference type="SAM" id="SignalP"/>
    </source>
</evidence>
<sequence length="216" mass="22445">MRVSRSFTGSTLLVAIVLGVAGSSQAQTITLSAAWDTNPITGSTSGGLATLTGNGSPLSANSSLSWDRLADIGVTKVFTFNSPVTATIKDASGSSFENYFKATQVNFTGAGSTTGLFTQIFTLQDDGSTGTFKYWGSNTVQFSSTNANLTYIWSGTYAGQAPVTQAFSGSPAQTTYAWPDAAMNVTLVAVIPEPATLALFGLGLAPVAVAIRRRRK</sequence>